<dbReference type="EnsemblMetazoa" id="XM_012200477.1">
    <property type="protein sequence ID" value="XP_012055867.1"/>
    <property type="gene ID" value="LOC105618946"/>
</dbReference>
<dbReference type="PANTHER" id="PTHR18834:SF2">
    <property type="entry name" value="STEROID RECEPTOR RNA ACTIVATOR 1"/>
    <property type="match status" value="1"/>
</dbReference>
<evidence type="ECO:0000256" key="2">
    <source>
        <dbReference type="SAM" id="MobiDB-lite"/>
    </source>
</evidence>
<dbReference type="InterPro" id="IPR040243">
    <property type="entry name" value="Steroid_recept_RNA_1"/>
</dbReference>
<dbReference type="OrthoDB" id="5982138at2759"/>
<dbReference type="InParanoid" id="A0A158NEA9"/>
<reference evidence="4" key="2">
    <citation type="submission" date="2016-04" db="UniProtKB">
        <authorList>
            <consortium name="EnsemblMetazoa"/>
        </authorList>
    </citation>
    <scope>IDENTIFICATION</scope>
</reference>
<dbReference type="GO" id="GO:0005634">
    <property type="term" value="C:nucleus"/>
    <property type="evidence" value="ECO:0007669"/>
    <property type="project" value="TreeGrafter"/>
</dbReference>
<evidence type="ECO:0000256" key="1">
    <source>
        <dbReference type="SAM" id="Coils"/>
    </source>
</evidence>
<keyword evidence="5" id="KW-1185">Reference proteome</keyword>
<organism evidence="4 5">
    <name type="scientific">Atta cephalotes</name>
    <name type="common">Leafcutter ant</name>
    <dbReference type="NCBI Taxonomy" id="12957"/>
    <lineage>
        <taxon>Eukaryota</taxon>
        <taxon>Metazoa</taxon>
        <taxon>Ecdysozoa</taxon>
        <taxon>Arthropoda</taxon>
        <taxon>Hexapoda</taxon>
        <taxon>Insecta</taxon>
        <taxon>Pterygota</taxon>
        <taxon>Neoptera</taxon>
        <taxon>Endopterygota</taxon>
        <taxon>Hymenoptera</taxon>
        <taxon>Apocrita</taxon>
        <taxon>Aculeata</taxon>
        <taxon>Formicoidea</taxon>
        <taxon>Formicidae</taxon>
        <taxon>Myrmicinae</taxon>
        <taxon>Atta</taxon>
    </lineage>
</organism>
<feature type="compositionally biased region" description="Polar residues" evidence="2">
    <location>
        <begin position="34"/>
        <end position="45"/>
    </location>
</feature>
<evidence type="ECO:0000259" key="3">
    <source>
        <dbReference type="Pfam" id="PF07304"/>
    </source>
</evidence>
<dbReference type="AlphaFoldDB" id="A0A158NEA9"/>
<dbReference type="EMBL" id="ADTU01013229">
    <property type="status" value="NOT_ANNOTATED_CDS"/>
    <property type="molecule type" value="Genomic_DNA"/>
</dbReference>
<dbReference type="eggNOG" id="ENOG502RZ38">
    <property type="taxonomic scope" value="Eukaryota"/>
</dbReference>
<protein>
    <recommendedName>
        <fullName evidence="3">SRA1/Sec31 domain-containing protein</fullName>
    </recommendedName>
</protein>
<dbReference type="STRING" id="12957.A0A158NEA9"/>
<reference evidence="5" key="1">
    <citation type="journal article" date="2011" name="PLoS Genet.">
        <title>The genome sequence of the leaf-cutter ant Atta cephalotes reveals insights into its obligate symbiotic lifestyle.</title>
        <authorList>
            <person name="Suen G."/>
            <person name="Teiling C."/>
            <person name="Li L."/>
            <person name="Holt C."/>
            <person name="Abouheif E."/>
            <person name="Bornberg-Bauer E."/>
            <person name="Bouffard P."/>
            <person name="Caldera E.J."/>
            <person name="Cash E."/>
            <person name="Cavanaugh A."/>
            <person name="Denas O."/>
            <person name="Elhaik E."/>
            <person name="Fave M.J."/>
            <person name="Gadau J."/>
            <person name="Gibson J.D."/>
            <person name="Graur D."/>
            <person name="Grubbs K.J."/>
            <person name="Hagen D.E."/>
            <person name="Harkins T.T."/>
            <person name="Helmkampf M."/>
            <person name="Hu H."/>
            <person name="Johnson B.R."/>
            <person name="Kim J."/>
            <person name="Marsh S.E."/>
            <person name="Moeller J.A."/>
            <person name="Munoz-Torres M.C."/>
            <person name="Murphy M.C."/>
            <person name="Naughton M.C."/>
            <person name="Nigam S."/>
            <person name="Overson R."/>
            <person name="Rajakumar R."/>
            <person name="Reese J.T."/>
            <person name="Scott J.J."/>
            <person name="Smith C.R."/>
            <person name="Tao S."/>
            <person name="Tsutsui N.D."/>
            <person name="Viljakainen L."/>
            <person name="Wissler L."/>
            <person name="Yandell M.D."/>
            <person name="Zimmer F."/>
            <person name="Taylor J."/>
            <person name="Slater S.C."/>
            <person name="Clifton S.W."/>
            <person name="Warren W.C."/>
            <person name="Elsik C.G."/>
            <person name="Smith C.D."/>
            <person name="Weinstock G.M."/>
            <person name="Gerardo N.M."/>
            <person name="Currie C.R."/>
        </authorList>
    </citation>
    <scope>NUCLEOTIDE SEQUENCE [LARGE SCALE GENOMIC DNA]</scope>
</reference>
<gene>
    <name evidence="4" type="primary">105618946</name>
</gene>
<dbReference type="Gene3D" id="1.20.940.10">
    <property type="entry name" value="Functional domain of the splicing factor Prp18"/>
    <property type="match status" value="1"/>
</dbReference>
<feature type="region of interest" description="Disordered" evidence="2">
    <location>
        <begin position="1"/>
        <end position="45"/>
    </location>
</feature>
<proteinExistence type="predicted"/>
<dbReference type="GO" id="GO:0003713">
    <property type="term" value="F:transcription coactivator activity"/>
    <property type="evidence" value="ECO:0007669"/>
    <property type="project" value="InterPro"/>
</dbReference>
<feature type="compositionally biased region" description="Polar residues" evidence="2">
    <location>
        <begin position="1"/>
        <end position="20"/>
    </location>
</feature>
<accession>A0A158NEA9</accession>
<name>A0A158NEA9_ATTCE</name>
<evidence type="ECO:0000313" key="5">
    <source>
        <dbReference type="Proteomes" id="UP000005205"/>
    </source>
</evidence>
<dbReference type="Pfam" id="PF07304">
    <property type="entry name" value="SRA1"/>
    <property type="match status" value="1"/>
</dbReference>
<dbReference type="GO" id="GO:0006357">
    <property type="term" value="P:regulation of transcription by RNA polymerase II"/>
    <property type="evidence" value="ECO:0007669"/>
    <property type="project" value="InterPro"/>
</dbReference>
<keyword evidence="1" id="KW-0175">Coiled coil</keyword>
<feature type="coiled-coil region" evidence="1">
    <location>
        <begin position="127"/>
        <end position="154"/>
    </location>
</feature>
<dbReference type="InterPro" id="IPR009917">
    <property type="entry name" value="SRA1/Sec31"/>
</dbReference>
<evidence type="ECO:0000313" key="4">
    <source>
        <dbReference type="EnsemblMetazoa" id="XP_012055867.1"/>
    </source>
</evidence>
<dbReference type="Proteomes" id="UP000005205">
    <property type="component" value="Unassembled WGS sequence"/>
</dbReference>
<sequence>MEEIPASSNDVVSSQRSLPSTHDPGWNDPPEWALTSQYNSSGTSTRKLLNKRVAFPLSSQTPSPEKATVSSASLNMPPTLQSIAVPTITTAPHKPLLAPTDKDYAKIIKSDDNFDKDQALTEILTNLESVMTEQKMEENKVKEIRKRLDIMKSNWLENKLNDTVQRNILNISKAVYTFSALLRKDIKEADKIHVTLMMQYATLCRTWMPAIRHIIFELKKESEKSNVLQPEQPPLLFVDSNKN</sequence>
<feature type="domain" description="SRA1/Sec31" evidence="3">
    <location>
        <begin position="86"/>
        <end position="222"/>
    </location>
</feature>
<dbReference type="PANTHER" id="PTHR18834">
    <property type="entry name" value="STEROID RECEPTOR RNA ACTIVATOR 1"/>
    <property type="match status" value="1"/>
</dbReference>
<dbReference type="KEGG" id="acep:105618946"/>